<dbReference type="Gene3D" id="3.30.1150.10">
    <property type="match status" value="1"/>
</dbReference>
<organism evidence="2">
    <name type="scientific">marine metagenome</name>
    <dbReference type="NCBI Taxonomy" id="408172"/>
    <lineage>
        <taxon>unclassified sequences</taxon>
        <taxon>metagenomes</taxon>
        <taxon>ecological metagenomes</taxon>
    </lineage>
</organism>
<accession>A0A381QKK4</accession>
<dbReference type="SUPFAM" id="SSF74653">
    <property type="entry name" value="TolA/TonB C-terminal domain"/>
    <property type="match status" value="1"/>
</dbReference>
<gene>
    <name evidence="2" type="ORF">METZ01_LOCUS32739</name>
</gene>
<keyword evidence="1" id="KW-1133">Transmembrane helix</keyword>
<feature type="transmembrane region" description="Helical" evidence="1">
    <location>
        <begin position="70"/>
        <end position="89"/>
    </location>
</feature>
<evidence type="ECO:0008006" key="3">
    <source>
        <dbReference type="Google" id="ProtNLM"/>
    </source>
</evidence>
<name>A0A381QKK4_9ZZZZ</name>
<evidence type="ECO:0000313" key="2">
    <source>
        <dbReference type="EMBL" id="SUZ79885.1"/>
    </source>
</evidence>
<reference evidence="2" key="1">
    <citation type="submission" date="2018-05" db="EMBL/GenBank/DDBJ databases">
        <authorList>
            <person name="Lanie J.A."/>
            <person name="Ng W.-L."/>
            <person name="Kazmierczak K.M."/>
            <person name="Andrzejewski T.M."/>
            <person name="Davidsen T.M."/>
            <person name="Wayne K.J."/>
            <person name="Tettelin H."/>
            <person name="Glass J.I."/>
            <person name="Rusch D."/>
            <person name="Podicherti R."/>
            <person name="Tsui H.-C.T."/>
            <person name="Winkler M.E."/>
        </authorList>
    </citation>
    <scope>NUCLEOTIDE SEQUENCE</scope>
</reference>
<proteinExistence type="predicted"/>
<dbReference type="EMBL" id="UINC01001405">
    <property type="protein sequence ID" value="SUZ79885.1"/>
    <property type="molecule type" value="Genomic_DNA"/>
</dbReference>
<protein>
    <recommendedName>
        <fullName evidence="3">TonB C-terminal domain-containing protein</fullName>
    </recommendedName>
</protein>
<evidence type="ECO:0000256" key="1">
    <source>
        <dbReference type="SAM" id="Phobius"/>
    </source>
</evidence>
<keyword evidence="1" id="KW-0812">Transmembrane</keyword>
<keyword evidence="1" id="KW-0472">Membrane</keyword>
<dbReference type="AlphaFoldDB" id="A0A381QKK4"/>
<sequence>MFGAYTVPRVATDLRCDAGLVTECCSDSGNKEASFQGSIYWLKPGHFIRTSMSYKAEIRIKDRHRRERKIWRNGIAMSVAVHFLVFFIWKITAIPVSPYMVSGPAQSDRAIDESSLRALSIWVAPNLPIAPSPIPIPSQIDIQEVKLAQIIERDSVSVLGEWPSPDKSLGLSDGLGMPHQGASGWMPATPRDIIIPSNKRDLSGREIQVWVFIDESGGVIPDSTYIDPTTEDTDFNQRIIRQAAEWLFRPATQDGKPVASWFTYQISI</sequence>